<reference evidence="1 2" key="1">
    <citation type="submission" date="2016-10" db="EMBL/GenBank/DDBJ databases">
        <title>Draft genome sequence of Coniochaeta ligniaria NRRL30616, a lignocellulolytic fungus for bioabatement of inhibitors in plant biomass hydrolysates.</title>
        <authorList>
            <consortium name="DOE Joint Genome Institute"/>
            <person name="Jimenez D.J."/>
            <person name="Hector R.E."/>
            <person name="Riley R."/>
            <person name="Sun H."/>
            <person name="Grigoriev I.V."/>
            <person name="Van Elsas J.D."/>
            <person name="Nichols N.N."/>
        </authorList>
    </citation>
    <scope>NUCLEOTIDE SEQUENCE [LARGE SCALE GENOMIC DNA]</scope>
    <source>
        <strain evidence="1 2">NRRL 30616</strain>
    </source>
</reference>
<sequence>MAAKLIATEVPEPKLKKGNVIKFPKITTPMPKKDGPIRKRLYGSARTINKIEIDEMEVEDLKTMVFFGWELVSFGRIDVAKEEKYFSILKERYFVELKQWFERLKEIAEKIASG</sequence>
<name>A0A1J7J7K8_9PEZI</name>
<organism evidence="1 2">
    <name type="scientific">Coniochaeta ligniaria NRRL 30616</name>
    <dbReference type="NCBI Taxonomy" id="1408157"/>
    <lineage>
        <taxon>Eukaryota</taxon>
        <taxon>Fungi</taxon>
        <taxon>Dikarya</taxon>
        <taxon>Ascomycota</taxon>
        <taxon>Pezizomycotina</taxon>
        <taxon>Sordariomycetes</taxon>
        <taxon>Sordariomycetidae</taxon>
        <taxon>Coniochaetales</taxon>
        <taxon>Coniochaetaceae</taxon>
        <taxon>Coniochaeta</taxon>
    </lineage>
</organism>
<protein>
    <submittedName>
        <fullName evidence="1">Uncharacterized protein</fullName>
    </submittedName>
</protein>
<dbReference type="InParanoid" id="A0A1J7J7K8"/>
<proteinExistence type="predicted"/>
<keyword evidence="2" id="KW-1185">Reference proteome</keyword>
<dbReference type="Proteomes" id="UP000182658">
    <property type="component" value="Unassembled WGS sequence"/>
</dbReference>
<evidence type="ECO:0000313" key="2">
    <source>
        <dbReference type="Proteomes" id="UP000182658"/>
    </source>
</evidence>
<gene>
    <name evidence="1" type="ORF">CONLIGDRAFT_635552</name>
</gene>
<evidence type="ECO:0000313" key="1">
    <source>
        <dbReference type="EMBL" id="OIW25768.1"/>
    </source>
</evidence>
<dbReference type="EMBL" id="KV875101">
    <property type="protein sequence ID" value="OIW25768.1"/>
    <property type="molecule type" value="Genomic_DNA"/>
</dbReference>
<accession>A0A1J7J7K8</accession>
<dbReference type="AlphaFoldDB" id="A0A1J7J7K8"/>